<comment type="caution">
    <text evidence="4">The sequence shown here is derived from an EMBL/GenBank/DDBJ whole genome shotgun (WGS) entry which is preliminary data.</text>
</comment>
<evidence type="ECO:0000313" key="4">
    <source>
        <dbReference type="EMBL" id="MDX6850826.1"/>
    </source>
</evidence>
<evidence type="ECO:0000256" key="2">
    <source>
        <dbReference type="SAM" id="Phobius"/>
    </source>
</evidence>
<sequence length="266" mass="29278">METESNMTAGMISPADSVKSEPESEPRLPTPGKGVAWFTLFALVYLISAVMYFFGVGFYAAASQPELSPAQIQTFVTSHAESLQGLSGMYIVQFVCLVPMVLLASRFKSQGWRQTLALHSVMPKQLLFWLGIWGSYQAVAITLHYFVDVDRGAFLQQMSGSGSLLITAVVVLLAPILEEIIFRGYLFKAWRHSAIGLTGTLFVTSALFVSLHLGQYGWILLTQLFVFAIILGLAREKTGSLVTPWVLHLANNLFASLMITYIGVEL</sequence>
<keyword evidence="4" id="KW-0378">Hydrolase</keyword>
<dbReference type="PANTHER" id="PTHR36435">
    <property type="entry name" value="SLR1288 PROTEIN"/>
    <property type="match status" value="1"/>
</dbReference>
<feature type="region of interest" description="Disordered" evidence="1">
    <location>
        <begin position="1"/>
        <end position="30"/>
    </location>
</feature>
<dbReference type="InterPro" id="IPR003675">
    <property type="entry name" value="Rce1/LyrA-like_dom"/>
</dbReference>
<feature type="transmembrane region" description="Helical" evidence="2">
    <location>
        <begin position="126"/>
        <end position="147"/>
    </location>
</feature>
<dbReference type="PANTHER" id="PTHR36435:SF1">
    <property type="entry name" value="CAAX AMINO TERMINAL PROTEASE FAMILY PROTEIN"/>
    <property type="match status" value="1"/>
</dbReference>
<feature type="transmembrane region" description="Helical" evidence="2">
    <location>
        <begin position="35"/>
        <end position="62"/>
    </location>
</feature>
<dbReference type="Pfam" id="PF02517">
    <property type="entry name" value="Rce1-like"/>
    <property type="match status" value="1"/>
</dbReference>
<keyword evidence="2" id="KW-0472">Membrane</keyword>
<feature type="transmembrane region" description="Helical" evidence="2">
    <location>
        <begin position="82"/>
        <end position="105"/>
    </location>
</feature>
<keyword evidence="2" id="KW-0812">Transmembrane</keyword>
<protein>
    <submittedName>
        <fullName evidence="4">CPBP family intramembrane glutamic endopeptidase</fullName>
        <ecNumber evidence="4">3.4.-.-</ecNumber>
    </submittedName>
</protein>
<dbReference type="RefSeq" id="WP_302720913.1">
    <property type="nucleotide sequence ID" value="NZ_JAULRU010000220.1"/>
</dbReference>
<evidence type="ECO:0000313" key="5">
    <source>
        <dbReference type="Proteomes" id="UP001273505"/>
    </source>
</evidence>
<proteinExistence type="predicted"/>
<dbReference type="GO" id="GO:0016787">
    <property type="term" value="F:hydrolase activity"/>
    <property type="evidence" value="ECO:0007669"/>
    <property type="project" value="UniProtKB-KW"/>
</dbReference>
<keyword evidence="5" id="KW-1185">Reference proteome</keyword>
<feature type="transmembrane region" description="Helical" evidence="2">
    <location>
        <begin position="189"/>
        <end position="209"/>
    </location>
</feature>
<reference evidence="4 5" key="1">
    <citation type="submission" date="2023-11" db="EMBL/GenBank/DDBJ databases">
        <title>Gilvimarinus fulvus sp. nov., isolated from the surface of Kelp.</title>
        <authorList>
            <person name="Sun Y.Y."/>
            <person name="Gong Y."/>
            <person name="Du Z.J."/>
        </authorList>
    </citation>
    <scope>NUCLEOTIDE SEQUENCE [LARGE SCALE GENOMIC DNA]</scope>
    <source>
        <strain evidence="4 5">SDUM040013</strain>
    </source>
</reference>
<feature type="transmembrane region" description="Helical" evidence="2">
    <location>
        <begin position="159"/>
        <end position="177"/>
    </location>
</feature>
<evidence type="ECO:0000256" key="1">
    <source>
        <dbReference type="SAM" id="MobiDB-lite"/>
    </source>
</evidence>
<evidence type="ECO:0000259" key="3">
    <source>
        <dbReference type="Pfam" id="PF02517"/>
    </source>
</evidence>
<organism evidence="4 5">
    <name type="scientific">Gilvimarinus gilvus</name>
    <dbReference type="NCBI Taxonomy" id="3058038"/>
    <lineage>
        <taxon>Bacteria</taxon>
        <taxon>Pseudomonadati</taxon>
        <taxon>Pseudomonadota</taxon>
        <taxon>Gammaproteobacteria</taxon>
        <taxon>Cellvibrionales</taxon>
        <taxon>Cellvibrionaceae</taxon>
        <taxon>Gilvimarinus</taxon>
    </lineage>
</organism>
<accession>A0ABU4S354</accession>
<feature type="transmembrane region" description="Helical" evidence="2">
    <location>
        <begin position="245"/>
        <end position="264"/>
    </location>
</feature>
<feature type="transmembrane region" description="Helical" evidence="2">
    <location>
        <begin position="215"/>
        <end position="233"/>
    </location>
</feature>
<name>A0ABU4S354_9GAMM</name>
<dbReference type="InterPro" id="IPR052710">
    <property type="entry name" value="CAAX_protease"/>
</dbReference>
<keyword evidence="2" id="KW-1133">Transmembrane helix</keyword>
<feature type="domain" description="CAAX prenyl protease 2/Lysostaphin resistance protein A-like" evidence="3">
    <location>
        <begin position="162"/>
        <end position="254"/>
    </location>
</feature>
<gene>
    <name evidence="4" type="ORF">SCD92_15740</name>
</gene>
<dbReference type="EMBL" id="JAXAFO010000032">
    <property type="protein sequence ID" value="MDX6850826.1"/>
    <property type="molecule type" value="Genomic_DNA"/>
</dbReference>
<dbReference type="EC" id="3.4.-.-" evidence="4"/>
<dbReference type="Proteomes" id="UP001273505">
    <property type="component" value="Unassembled WGS sequence"/>
</dbReference>